<dbReference type="Pfam" id="PF13180">
    <property type="entry name" value="PDZ_2"/>
    <property type="match status" value="2"/>
</dbReference>
<dbReference type="GO" id="GO:0006508">
    <property type="term" value="P:proteolysis"/>
    <property type="evidence" value="ECO:0007669"/>
    <property type="project" value="UniProtKB-KW"/>
</dbReference>
<dbReference type="PROSITE" id="PS50106">
    <property type="entry name" value="PDZ"/>
    <property type="match status" value="2"/>
</dbReference>
<dbReference type="Gene3D" id="2.40.10.120">
    <property type="match status" value="1"/>
</dbReference>
<feature type="active site" description="Charge relay system" evidence="7">
    <location>
        <position position="244"/>
    </location>
</feature>
<evidence type="ECO:0000256" key="4">
    <source>
        <dbReference type="ARBA" id="ARBA00022737"/>
    </source>
</evidence>
<sequence length="502" mass="53188">MKLSLHGDWLRSAGTMARGWLRLAAAGAIALLFLGAPPAADAQGAGGASPEVSAAIELGSAFAEVVEEALPAVVTITSERVVSGGFGSGPRGNRWPQFFDEFFRRFQPGEEQQEYRQRGLGSGFIISPDGTILTCNHVVQGAADVKVVLADRREFTAEIVGTDPKTDVAVLRVKAEGPLPSLRLGDSDAMRVGEWVLALGNPFSEGLRSTVTAGIVSAKGRSRIGLTDYEDFIQTDAAINPGNSGGPLINLRGEAVGVNSAIASRSGGSQGVGFAIPIDLVRSVQRSLVDEGRVVRGWLGVYLGELTDELREAFQIDAATGVLVQQVAADSPAARAGLEDGDVILELDGAPVDDVRALRFRIAEMRPGTKVALGLLRDGGRRALTVELGELEDETRPLAQARQRGVLDALGFTVGELTREWRAELGLDDTVEGVLVTDVRRTSPAEDEGLRPGDVILEVGRQPVRSRAGLLRAAEEVAAGEVLLLTVISGDTRRFVAIRLPR</sequence>
<keyword evidence="4" id="KW-0677">Repeat</keyword>
<name>A0A937X5Y2_UNCEI</name>
<comment type="similarity">
    <text evidence="1">Belongs to the peptidase S1C family.</text>
</comment>
<organism evidence="10 11">
    <name type="scientific">Eiseniibacteriota bacterium</name>
    <dbReference type="NCBI Taxonomy" id="2212470"/>
    <lineage>
        <taxon>Bacteria</taxon>
        <taxon>Candidatus Eiseniibacteriota</taxon>
    </lineage>
</organism>
<evidence type="ECO:0000256" key="1">
    <source>
        <dbReference type="ARBA" id="ARBA00010541"/>
    </source>
</evidence>
<accession>A0A937X5Y2</accession>
<dbReference type="PRINTS" id="PR00834">
    <property type="entry name" value="PROTEASES2C"/>
</dbReference>
<dbReference type="NCBIfam" id="TIGR02037">
    <property type="entry name" value="degP_htrA_DO"/>
    <property type="match status" value="1"/>
</dbReference>
<evidence type="ECO:0000256" key="5">
    <source>
        <dbReference type="ARBA" id="ARBA00022801"/>
    </source>
</evidence>
<evidence type="ECO:0000256" key="2">
    <source>
        <dbReference type="ARBA" id="ARBA00022670"/>
    </source>
</evidence>
<feature type="binding site" evidence="8">
    <location>
        <position position="79"/>
    </location>
    <ligand>
        <name>substrate</name>
    </ligand>
</feature>
<dbReference type="InterPro" id="IPR001478">
    <property type="entry name" value="PDZ"/>
</dbReference>
<proteinExistence type="inferred from homology"/>
<feature type="binding site" evidence="8">
    <location>
        <position position="137"/>
    </location>
    <ligand>
        <name>substrate</name>
    </ligand>
</feature>
<dbReference type="InterPro" id="IPR001940">
    <property type="entry name" value="Peptidase_S1C"/>
</dbReference>
<evidence type="ECO:0000259" key="9">
    <source>
        <dbReference type="PROSITE" id="PS50106"/>
    </source>
</evidence>
<keyword evidence="6" id="KW-0720">Serine protease</keyword>
<dbReference type="PANTHER" id="PTHR22939">
    <property type="entry name" value="SERINE PROTEASE FAMILY S1C HTRA-RELATED"/>
    <property type="match status" value="1"/>
</dbReference>
<dbReference type="Proteomes" id="UP000748308">
    <property type="component" value="Unassembled WGS sequence"/>
</dbReference>
<dbReference type="CDD" id="cd10839">
    <property type="entry name" value="cpPDZ1_DegP-like"/>
    <property type="match status" value="1"/>
</dbReference>
<evidence type="ECO:0000256" key="8">
    <source>
        <dbReference type="PIRSR" id="PIRSR611782-2"/>
    </source>
</evidence>
<dbReference type="SMART" id="SM00228">
    <property type="entry name" value="PDZ"/>
    <property type="match status" value="2"/>
</dbReference>
<feature type="domain" description="PDZ" evidence="9">
    <location>
        <begin position="414"/>
        <end position="466"/>
    </location>
</feature>
<dbReference type="InterPro" id="IPR011782">
    <property type="entry name" value="Pept_S1C_Do"/>
</dbReference>
<gene>
    <name evidence="10" type="ORF">FJY75_00295</name>
</gene>
<protein>
    <submittedName>
        <fullName evidence="10">DegQ family serine endoprotease</fullName>
    </submittedName>
</protein>
<feature type="binding site" evidence="8">
    <location>
        <position position="167"/>
    </location>
    <ligand>
        <name>substrate</name>
    </ligand>
</feature>
<evidence type="ECO:0000256" key="7">
    <source>
        <dbReference type="PIRSR" id="PIRSR611782-1"/>
    </source>
</evidence>
<comment type="caution">
    <text evidence="10">The sequence shown here is derived from an EMBL/GenBank/DDBJ whole genome shotgun (WGS) entry which is preliminary data.</text>
</comment>
<reference evidence="10" key="1">
    <citation type="submission" date="2019-03" db="EMBL/GenBank/DDBJ databases">
        <title>Lake Tanganyika Metagenome-Assembled Genomes (MAGs).</title>
        <authorList>
            <person name="Tran P."/>
        </authorList>
    </citation>
    <scope>NUCLEOTIDE SEQUENCE</scope>
    <source>
        <strain evidence="10">M_DeepCast_400m_m2_100</strain>
    </source>
</reference>
<evidence type="ECO:0000313" key="10">
    <source>
        <dbReference type="EMBL" id="MBM3316266.1"/>
    </source>
</evidence>
<evidence type="ECO:0000256" key="6">
    <source>
        <dbReference type="ARBA" id="ARBA00022825"/>
    </source>
</evidence>
<feature type="domain" description="PDZ" evidence="9">
    <location>
        <begin position="288"/>
        <end position="379"/>
    </location>
</feature>
<dbReference type="AlphaFoldDB" id="A0A937X5Y2"/>
<evidence type="ECO:0000313" key="11">
    <source>
        <dbReference type="Proteomes" id="UP000748308"/>
    </source>
</evidence>
<feature type="active site" description="Charge relay system" evidence="7">
    <location>
        <position position="137"/>
    </location>
</feature>
<keyword evidence="3" id="KW-0732">Signal</keyword>
<dbReference type="InterPro" id="IPR036034">
    <property type="entry name" value="PDZ_sf"/>
</dbReference>
<dbReference type="Pfam" id="PF13365">
    <property type="entry name" value="Trypsin_2"/>
    <property type="match status" value="1"/>
</dbReference>
<dbReference type="EMBL" id="VGIY01000003">
    <property type="protein sequence ID" value="MBM3316266.1"/>
    <property type="molecule type" value="Genomic_DNA"/>
</dbReference>
<dbReference type="SUPFAM" id="SSF50494">
    <property type="entry name" value="Trypsin-like serine proteases"/>
    <property type="match status" value="1"/>
</dbReference>
<feature type="binding site" evidence="8">
    <location>
        <begin position="242"/>
        <end position="244"/>
    </location>
    <ligand>
        <name>substrate</name>
    </ligand>
</feature>
<evidence type="ECO:0000256" key="3">
    <source>
        <dbReference type="ARBA" id="ARBA00022729"/>
    </source>
</evidence>
<feature type="active site" description="Charge relay system" evidence="7">
    <location>
        <position position="167"/>
    </location>
</feature>
<dbReference type="InterPro" id="IPR009003">
    <property type="entry name" value="Peptidase_S1_PA"/>
</dbReference>
<dbReference type="SUPFAM" id="SSF50156">
    <property type="entry name" value="PDZ domain-like"/>
    <property type="match status" value="2"/>
</dbReference>
<dbReference type="PANTHER" id="PTHR22939:SF129">
    <property type="entry name" value="SERINE PROTEASE HTRA2, MITOCHONDRIAL"/>
    <property type="match status" value="1"/>
</dbReference>
<dbReference type="GO" id="GO:0004252">
    <property type="term" value="F:serine-type endopeptidase activity"/>
    <property type="evidence" value="ECO:0007669"/>
    <property type="project" value="InterPro"/>
</dbReference>
<keyword evidence="5" id="KW-0378">Hydrolase</keyword>
<dbReference type="Gene3D" id="2.30.42.10">
    <property type="match status" value="2"/>
</dbReference>
<keyword evidence="2" id="KW-0645">Protease</keyword>